<feature type="non-terminal residue" evidence="4">
    <location>
        <position position="194"/>
    </location>
</feature>
<reference evidence="4" key="1">
    <citation type="journal article" date="2015" name="Nature">
        <title>Complex archaea that bridge the gap between prokaryotes and eukaryotes.</title>
        <authorList>
            <person name="Spang A."/>
            <person name="Saw J.H."/>
            <person name="Jorgensen S.L."/>
            <person name="Zaremba-Niedzwiedzka K."/>
            <person name="Martijn J."/>
            <person name="Lind A.E."/>
            <person name="van Eijk R."/>
            <person name="Schleper C."/>
            <person name="Guy L."/>
            <person name="Ettema T.J."/>
        </authorList>
    </citation>
    <scope>NUCLEOTIDE SEQUENCE</scope>
</reference>
<protein>
    <submittedName>
        <fullName evidence="4">Uncharacterized protein</fullName>
    </submittedName>
</protein>
<dbReference type="Gene3D" id="3.20.20.480">
    <property type="entry name" value="Trimethylamine methyltransferase-like"/>
    <property type="match status" value="1"/>
</dbReference>
<dbReference type="GO" id="GO:0032259">
    <property type="term" value="P:methylation"/>
    <property type="evidence" value="ECO:0007669"/>
    <property type="project" value="UniProtKB-KW"/>
</dbReference>
<gene>
    <name evidence="4" type="ORF">LCGC14_2613290</name>
</gene>
<sequence length="194" mass="21445">MLLSSSIAFFSQNDIEVMRDRVFKLLERRGVKIDHPVVLKLLSKAGGKVDFDTRIACFPRTLVEEMIDSAPKKFTIGARNKNFQLVVPRQDGTFHVRTGTGAQSYLEPQSGVCRKVTLSDVATLARLADKLEHMDIFATPTPSDVPGLSSDVHAISTALQNIHKNVCIQPYSQKSIEYLIKLVEVASGGEEAMK</sequence>
<evidence type="ECO:0000256" key="2">
    <source>
        <dbReference type="ARBA" id="ARBA00022603"/>
    </source>
</evidence>
<dbReference type="GO" id="GO:0008168">
    <property type="term" value="F:methyltransferase activity"/>
    <property type="evidence" value="ECO:0007669"/>
    <property type="project" value="UniProtKB-KW"/>
</dbReference>
<dbReference type="InterPro" id="IPR038601">
    <property type="entry name" value="MttB-like_sf"/>
</dbReference>
<dbReference type="EMBL" id="LAZR01044410">
    <property type="protein sequence ID" value="KKL04716.1"/>
    <property type="molecule type" value="Genomic_DNA"/>
</dbReference>
<organism evidence="4">
    <name type="scientific">marine sediment metagenome</name>
    <dbReference type="NCBI Taxonomy" id="412755"/>
    <lineage>
        <taxon>unclassified sequences</taxon>
        <taxon>metagenomes</taxon>
        <taxon>ecological metagenomes</taxon>
    </lineage>
</organism>
<keyword evidence="3" id="KW-0808">Transferase</keyword>
<name>A0A0F9CGE1_9ZZZZ</name>
<accession>A0A0F9CGE1</accession>
<comment type="similarity">
    <text evidence="1">Belongs to the trimethylamine methyltransferase family.</text>
</comment>
<proteinExistence type="inferred from homology"/>
<keyword evidence="2" id="KW-0489">Methyltransferase</keyword>
<comment type="caution">
    <text evidence="4">The sequence shown here is derived from an EMBL/GenBank/DDBJ whole genome shotgun (WGS) entry which is preliminary data.</text>
</comment>
<dbReference type="GO" id="GO:0015948">
    <property type="term" value="P:methanogenesis"/>
    <property type="evidence" value="ECO:0007669"/>
    <property type="project" value="InterPro"/>
</dbReference>
<dbReference type="AlphaFoldDB" id="A0A0F9CGE1"/>
<dbReference type="Pfam" id="PF06253">
    <property type="entry name" value="MTTB"/>
    <property type="match status" value="1"/>
</dbReference>
<dbReference type="InterPro" id="IPR010426">
    <property type="entry name" value="MTTB_MeTrfase"/>
</dbReference>
<evidence type="ECO:0000313" key="4">
    <source>
        <dbReference type="EMBL" id="KKL04716.1"/>
    </source>
</evidence>
<evidence type="ECO:0000256" key="3">
    <source>
        <dbReference type="ARBA" id="ARBA00022679"/>
    </source>
</evidence>
<evidence type="ECO:0000256" key="1">
    <source>
        <dbReference type="ARBA" id="ARBA00007137"/>
    </source>
</evidence>